<dbReference type="STRING" id="686832.A0A0C2YSP4"/>
<dbReference type="Proteomes" id="UP000053424">
    <property type="component" value="Unassembled WGS sequence"/>
</dbReference>
<feature type="non-terminal residue" evidence="1">
    <location>
        <position position="1"/>
    </location>
</feature>
<feature type="non-terminal residue" evidence="1">
    <location>
        <position position="149"/>
    </location>
</feature>
<dbReference type="Gene3D" id="1.10.340.70">
    <property type="match status" value="1"/>
</dbReference>
<organism evidence="1 2">
    <name type="scientific">Hebeloma cylindrosporum</name>
    <dbReference type="NCBI Taxonomy" id="76867"/>
    <lineage>
        <taxon>Eukaryota</taxon>
        <taxon>Fungi</taxon>
        <taxon>Dikarya</taxon>
        <taxon>Basidiomycota</taxon>
        <taxon>Agaricomycotina</taxon>
        <taxon>Agaricomycetes</taxon>
        <taxon>Agaricomycetidae</taxon>
        <taxon>Agaricales</taxon>
        <taxon>Agaricineae</taxon>
        <taxon>Hymenogastraceae</taxon>
        <taxon>Hebeloma</taxon>
    </lineage>
</organism>
<protein>
    <submittedName>
        <fullName evidence="1">Uncharacterized protein</fullName>
    </submittedName>
</protein>
<reference evidence="1 2" key="1">
    <citation type="submission" date="2014-04" db="EMBL/GenBank/DDBJ databases">
        <authorList>
            <consortium name="DOE Joint Genome Institute"/>
            <person name="Kuo A."/>
            <person name="Gay G."/>
            <person name="Dore J."/>
            <person name="Kohler A."/>
            <person name="Nagy L.G."/>
            <person name="Floudas D."/>
            <person name="Copeland A."/>
            <person name="Barry K.W."/>
            <person name="Cichocki N."/>
            <person name="Veneault-Fourrey C."/>
            <person name="LaButti K."/>
            <person name="Lindquist E.A."/>
            <person name="Lipzen A."/>
            <person name="Lundell T."/>
            <person name="Morin E."/>
            <person name="Murat C."/>
            <person name="Sun H."/>
            <person name="Tunlid A."/>
            <person name="Henrissat B."/>
            <person name="Grigoriev I.V."/>
            <person name="Hibbett D.S."/>
            <person name="Martin F."/>
            <person name="Nordberg H.P."/>
            <person name="Cantor M.N."/>
            <person name="Hua S.X."/>
        </authorList>
    </citation>
    <scope>NUCLEOTIDE SEQUENCE [LARGE SCALE GENOMIC DNA]</scope>
    <source>
        <strain evidence="2">h7</strain>
    </source>
</reference>
<dbReference type="AlphaFoldDB" id="A0A0C2YSP4"/>
<name>A0A0C2YSP4_HEBCY</name>
<dbReference type="OrthoDB" id="3234307at2759"/>
<evidence type="ECO:0000313" key="2">
    <source>
        <dbReference type="Proteomes" id="UP000053424"/>
    </source>
</evidence>
<sequence length="149" mass="17233">VKGDGHEWTVSEDWEARTGMTNDIFHISSVTPSPASVEMLERFMNEKVFRDIVGSLLELDHGKSLKDRKRARHRAKGYMIEDGKLWKVGDRKSIRSRPRVECVTQKEASALAWELHRRKGHFHRDNIKTELHDTIISPKLDRSITTAVM</sequence>
<dbReference type="HOGENOM" id="CLU_132418_0_0_1"/>
<evidence type="ECO:0000313" key="1">
    <source>
        <dbReference type="EMBL" id="KIM44037.1"/>
    </source>
</evidence>
<accession>A0A0C2YSP4</accession>
<proteinExistence type="predicted"/>
<dbReference type="EMBL" id="KN831774">
    <property type="protein sequence ID" value="KIM44037.1"/>
    <property type="molecule type" value="Genomic_DNA"/>
</dbReference>
<gene>
    <name evidence="1" type="ORF">M413DRAFT_55140</name>
</gene>
<keyword evidence="2" id="KW-1185">Reference proteome</keyword>
<reference evidence="2" key="2">
    <citation type="submission" date="2015-01" db="EMBL/GenBank/DDBJ databases">
        <title>Evolutionary Origins and Diversification of the Mycorrhizal Mutualists.</title>
        <authorList>
            <consortium name="DOE Joint Genome Institute"/>
            <consortium name="Mycorrhizal Genomics Consortium"/>
            <person name="Kohler A."/>
            <person name="Kuo A."/>
            <person name="Nagy L.G."/>
            <person name="Floudas D."/>
            <person name="Copeland A."/>
            <person name="Barry K.W."/>
            <person name="Cichocki N."/>
            <person name="Veneault-Fourrey C."/>
            <person name="LaButti K."/>
            <person name="Lindquist E.A."/>
            <person name="Lipzen A."/>
            <person name="Lundell T."/>
            <person name="Morin E."/>
            <person name="Murat C."/>
            <person name="Riley R."/>
            <person name="Ohm R."/>
            <person name="Sun H."/>
            <person name="Tunlid A."/>
            <person name="Henrissat B."/>
            <person name="Grigoriev I.V."/>
            <person name="Hibbett D.S."/>
            <person name="Martin F."/>
        </authorList>
    </citation>
    <scope>NUCLEOTIDE SEQUENCE [LARGE SCALE GENOMIC DNA]</scope>
    <source>
        <strain evidence="2">h7</strain>
    </source>
</reference>